<dbReference type="STRING" id="84022.CACET_c13320"/>
<evidence type="ECO:0000313" key="11">
    <source>
        <dbReference type="Proteomes" id="UP000035704"/>
    </source>
</evidence>
<dbReference type="PANTHER" id="PTHR32439">
    <property type="entry name" value="FERREDOXIN--NITRITE REDUCTASE, CHLOROPLASTIC"/>
    <property type="match status" value="1"/>
</dbReference>
<accession>A0A0D8ICM3</accession>
<dbReference type="PANTHER" id="PTHR32439:SF9">
    <property type="entry name" value="BLR3264 PROTEIN"/>
    <property type="match status" value="1"/>
</dbReference>
<dbReference type="SUPFAM" id="SSF56014">
    <property type="entry name" value="Nitrite and sulphite reductase 4Fe-4S domain-like"/>
    <property type="match status" value="2"/>
</dbReference>
<dbReference type="InterPro" id="IPR051329">
    <property type="entry name" value="NIR_SIR_4Fe-4S"/>
</dbReference>
<dbReference type="InterPro" id="IPR006067">
    <property type="entry name" value="NO2/SO3_Rdtase_4Fe4S_dom"/>
</dbReference>
<dbReference type="GO" id="GO:0020037">
    <property type="term" value="F:heme binding"/>
    <property type="evidence" value="ECO:0007669"/>
    <property type="project" value="InterPro"/>
</dbReference>
<evidence type="ECO:0000259" key="9">
    <source>
        <dbReference type="Pfam" id="PF03460"/>
    </source>
</evidence>
<keyword evidence="6" id="KW-0411">Iron-sulfur</keyword>
<proteinExistence type="predicted"/>
<evidence type="ECO:0000256" key="5">
    <source>
        <dbReference type="ARBA" id="ARBA00023004"/>
    </source>
</evidence>
<evidence type="ECO:0000256" key="3">
    <source>
        <dbReference type="ARBA" id="ARBA00022723"/>
    </source>
</evidence>
<dbReference type="PATRIC" id="fig|84022.5.peg.2792"/>
<evidence type="ECO:0000256" key="1">
    <source>
        <dbReference type="ARBA" id="ARBA00022485"/>
    </source>
</evidence>
<name>A0A0D8ICM3_9CLOT</name>
<dbReference type="InterPro" id="IPR036868">
    <property type="entry name" value="TusA-like_sf"/>
</dbReference>
<dbReference type="SUPFAM" id="SSF64307">
    <property type="entry name" value="SirA-like"/>
    <property type="match status" value="1"/>
</dbReference>
<sequence length="767" mass="85404">MIKIPQQVIEEEKSYRDKVEDLKKGIIEAERFKPYRVSMGIYEQRDNDTYMIRTRIPSGVVSLKQLRKISELAKKHAHGYIHFTTRQDIQFHKVTLDDTVDIMEGLLEVDIVTRGTGGNTARNVGASPLSGVSQEDVFDVTPYALATTEYALKDPTMLNLPRKYKMAYSSSPEDTGNATIADLGFVAKIEDGEKGFEVYGAGGLGGSPNVAIKLEDFIPASEVLYHVQAMKELFENEGDRSNKHKARIRYILQRLGEEGFKAKYQEILQKVKEEKPLEVFFKEEIPTKQIGKPNDISHPLVTQQKDEGHYALYVHAENGNLEVENLDKVIDFIDALEYQASIRLTSTQGFFVRDLIGNDIKKLLEIVSSFTSPFDIDNSVACAGAATCKLGLCLSQNLLSAIKDRFSKVDETIKTQLPRIFISGCQNSCGQHQKGEVGLYGKAKRVADGLVPMYAVLFGGAVGVGKAVLGKDYGMIPAQKIPDFLYELANLKKESGITEVTAFVKKEKEAVVKLIDSFSSIESETENPKLYYDFGSEEKFSLKGRGPGECSAGVLDVIQLDISNAESYISDFEKTKESIKLYHASVSAARALLILKGVDTTKDRLILKEFSTHFIDTGYVKESIKKLIENLLDYKLGDLDSLEKNYEEVKYLLHRVSQMHASLNPKLEITLAKEQETEGAEDAEGVVALTTDTSLKIVDLKGVKCPINFVKAKVEIAKISSNETIGFYLDNGDPIANVPRSLAEEGHEIIKIDDKYEGYNLLIVKKK</sequence>
<dbReference type="Gene3D" id="3.30.413.10">
    <property type="entry name" value="Sulfite Reductase Hemoprotein, domain 1"/>
    <property type="match status" value="2"/>
</dbReference>
<evidence type="ECO:0000256" key="2">
    <source>
        <dbReference type="ARBA" id="ARBA00022617"/>
    </source>
</evidence>
<dbReference type="GO" id="GO:0046872">
    <property type="term" value="F:metal ion binding"/>
    <property type="evidence" value="ECO:0007669"/>
    <property type="project" value="UniProtKB-KW"/>
</dbReference>
<reference evidence="10 11" key="1">
    <citation type="submission" date="2014-10" db="EMBL/GenBank/DDBJ databases">
        <title>Genome sequence of Clostridium aceticum DSM 1496.</title>
        <authorList>
            <person name="Poehlein A."/>
            <person name="Schiel-Bengelsdorf B."/>
            <person name="Gottschalk G."/>
            <person name="Duerre P."/>
            <person name="Daniel R."/>
        </authorList>
    </citation>
    <scope>NUCLEOTIDE SEQUENCE [LARGE SCALE GENOMIC DNA]</scope>
    <source>
        <strain evidence="10 11">DSM 1496</strain>
    </source>
</reference>
<evidence type="ECO:0000259" key="8">
    <source>
        <dbReference type="Pfam" id="PF01206"/>
    </source>
</evidence>
<evidence type="ECO:0000259" key="7">
    <source>
        <dbReference type="Pfam" id="PF01077"/>
    </source>
</evidence>
<dbReference type="Gene3D" id="3.90.480.10">
    <property type="entry name" value="Sulfite Reductase Hemoprotein,Domain 2"/>
    <property type="match status" value="1"/>
</dbReference>
<dbReference type="InterPro" id="IPR045854">
    <property type="entry name" value="NO2/SO3_Rdtase_4Fe4S_sf"/>
</dbReference>
<protein>
    <submittedName>
        <fullName evidence="10">Sulfite reductase</fullName>
        <ecNumber evidence="10">1.8.7.1</ecNumber>
    </submittedName>
</protein>
<dbReference type="GO" id="GO:0051539">
    <property type="term" value="F:4 iron, 4 sulfur cluster binding"/>
    <property type="evidence" value="ECO:0007669"/>
    <property type="project" value="UniProtKB-KW"/>
</dbReference>
<feature type="domain" description="Nitrite/Sulfite reductase ferredoxin-like" evidence="9">
    <location>
        <begin position="303"/>
        <end position="366"/>
    </location>
</feature>
<dbReference type="AlphaFoldDB" id="A0A0D8ICM3"/>
<dbReference type="Pfam" id="PF01077">
    <property type="entry name" value="NIR_SIR"/>
    <property type="match status" value="1"/>
</dbReference>
<gene>
    <name evidence="10" type="primary">sir</name>
    <name evidence="10" type="ORF">CACET_c13320</name>
</gene>
<dbReference type="EMBL" id="CP009687">
    <property type="protein sequence ID" value="AKL94797.1"/>
    <property type="molecule type" value="Genomic_DNA"/>
</dbReference>
<dbReference type="Gene3D" id="3.30.110.40">
    <property type="entry name" value="TusA-like domain"/>
    <property type="match status" value="1"/>
</dbReference>
<dbReference type="Pfam" id="PF03460">
    <property type="entry name" value="NIR_SIR_ferr"/>
    <property type="match status" value="2"/>
</dbReference>
<dbReference type="PROSITE" id="PS00365">
    <property type="entry name" value="NIR_SIR"/>
    <property type="match status" value="1"/>
</dbReference>
<dbReference type="GO" id="GO:0050311">
    <property type="term" value="F:sulfite reductase (ferredoxin) activity"/>
    <property type="evidence" value="ECO:0007669"/>
    <property type="project" value="UniProtKB-EC"/>
</dbReference>
<dbReference type="EC" id="1.8.7.1" evidence="10"/>
<dbReference type="InterPro" id="IPR006066">
    <property type="entry name" value="NO2/SO3_Rdtase_FeS/sirohaem_BS"/>
</dbReference>
<dbReference type="InterPro" id="IPR001455">
    <property type="entry name" value="TusA-like"/>
</dbReference>
<evidence type="ECO:0000313" key="10">
    <source>
        <dbReference type="EMBL" id="AKL94797.1"/>
    </source>
</evidence>
<dbReference type="InterPro" id="IPR036136">
    <property type="entry name" value="Nit/Sulf_reduc_fer-like_dom_sf"/>
</dbReference>
<feature type="domain" description="Nitrite/sulphite reductase 4Fe-4S" evidence="7">
    <location>
        <begin position="118"/>
        <end position="269"/>
    </location>
</feature>
<keyword evidence="3" id="KW-0479">Metal-binding</keyword>
<keyword evidence="4 10" id="KW-0560">Oxidoreductase</keyword>
<organism evidence="10 11">
    <name type="scientific">Clostridium aceticum</name>
    <dbReference type="NCBI Taxonomy" id="84022"/>
    <lineage>
        <taxon>Bacteria</taxon>
        <taxon>Bacillati</taxon>
        <taxon>Bacillota</taxon>
        <taxon>Clostridia</taxon>
        <taxon>Eubacteriales</taxon>
        <taxon>Clostridiaceae</taxon>
        <taxon>Clostridium</taxon>
    </lineage>
</organism>
<dbReference type="Proteomes" id="UP000035704">
    <property type="component" value="Chromosome"/>
</dbReference>
<evidence type="ECO:0000256" key="6">
    <source>
        <dbReference type="ARBA" id="ARBA00023014"/>
    </source>
</evidence>
<dbReference type="Pfam" id="PF01206">
    <property type="entry name" value="TusA"/>
    <property type="match status" value="1"/>
</dbReference>
<feature type="domain" description="Nitrite/Sulfite reductase ferredoxin-like" evidence="9">
    <location>
        <begin position="42"/>
        <end position="109"/>
    </location>
</feature>
<keyword evidence="1" id="KW-0004">4Fe-4S</keyword>
<dbReference type="SUPFAM" id="SSF55124">
    <property type="entry name" value="Nitrite/Sulfite reductase N-terminal domain-like"/>
    <property type="match status" value="2"/>
</dbReference>
<dbReference type="OrthoDB" id="9803707at2"/>
<keyword evidence="2" id="KW-0349">Heme</keyword>
<keyword evidence="5" id="KW-0408">Iron</keyword>
<dbReference type="RefSeq" id="WP_044823584.1">
    <property type="nucleotide sequence ID" value="NZ_CP009687.1"/>
</dbReference>
<evidence type="ECO:0000256" key="4">
    <source>
        <dbReference type="ARBA" id="ARBA00023002"/>
    </source>
</evidence>
<feature type="domain" description="UPF0033" evidence="8">
    <location>
        <begin position="697"/>
        <end position="765"/>
    </location>
</feature>
<keyword evidence="11" id="KW-1185">Reference proteome</keyword>
<dbReference type="CDD" id="cd00291">
    <property type="entry name" value="SirA_YedF_YeeD"/>
    <property type="match status" value="1"/>
</dbReference>
<dbReference type="InterPro" id="IPR005117">
    <property type="entry name" value="NiRdtase/SiRdtase_haem-b_fer"/>
</dbReference>
<dbReference type="KEGG" id="cace:CACET_c13320"/>